<evidence type="ECO:0000313" key="6">
    <source>
        <dbReference type="Proteomes" id="UP001250932"/>
    </source>
</evidence>
<sequence>MKKLLGIGAVAVLGLILVVTWLLPGAFSAKGKPPEWEVTMARFARHLATPSQWRDAKNPVEASAENLEEALHHFADHCASCHANDGSGKTEMGPNFYPPVPDLRTEPIQSMSDGELFYVIHFGVRFTGMPAWGSGDPEKDMGSWALVHFIRHLPNITPEEISQMKELNPKTAQERAEQEAMDAFLAGEDFVPPSEHHH</sequence>
<dbReference type="Pfam" id="PF13442">
    <property type="entry name" value="Cytochrome_CBB3"/>
    <property type="match status" value="1"/>
</dbReference>
<comment type="caution">
    <text evidence="5">The sequence shown here is derived from an EMBL/GenBank/DDBJ whole genome shotgun (WGS) entry which is preliminary data.</text>
</comment>
<feature type="domain" description="Cytochrome c" evidence="4">
    <location>
        <begin position="68"/>
        <end position="150"/>
    </location>
</feature>
<dbReference type="InterPro" id="IPR009056">
    <property type="entry name" value="Cyt_c-like_dom"/>
</dbReference>
<keyword evidence="3" id="KW-0408">Iron</keyword>
<keyword evidence="6" id="KW-1185">Reference proteome</keyword>
<proteinExistence type="predicted"/>
<accession>A0ABU3KCC6</accession>
<keyword evidence="2" id="KW-0479">Metal-binding</keyword>
<dbReference type="SUPFAM" id="SSF46626">
    <property type="entry name" value="Cytochrome c"/>
    <property type="match status" value="1"/>
</dbReference>
<gene>
    <name evidence="5" type="ORF">PPG34_16340</name>
</gene>
<evidence type="ECO:0000259" key="4">
    <source>
        <dbReference type="Pfam" id="PF13442"/>
    </source>
</evidence>
<evidence type="ECO:0000256" key="3">
    <source>
        <dbReference type="ARBA" id="ARBA00023004"/>
    </source>
</evidence>
<dbReference type="Proteomes" id="UP001250932">
    <property type="component" value="Unassembled WGS sequence"/>
</dbReference>
<dbReference type="RefSeq" id="WP_313834508.1">
    <property type="nucleotide sequence ID" value="NZ_JAQOUE010000002.1"/>
</dbReference>
<evidence type="ECO:0000256" key="2">
    <source>
        <dbReference type="ARBA" id="ARBA00022723"/>
    </source>
</evidence>
<dbReference type="InterPro" id="IPR036909">
    <property type="entry name" value="Cyt_c-like_dom_sf"/>
</dbReference>
<name>A0ABU3KCC6_9BACT</name>
<dbReference type="Gene3D" id="1.10.760.10">
    <property type="entry name" value="Cytochrome c-like domain"/>
    <property type="match status" value="1"/>
</dbReference>
<keyword evidence="1" id="KW-0349">Heme</keyword>
<reference evidence="5 6" key="1">
    <citation type="journal article" date="2023" name="ISME J.">
        <title>Cultivation and genomic characterization of novel and ubiquitous marine nitrite-oxidizing bacteria from the Nitrospirales.</title>
        <authorList>
            <person name="Mueller A.J."/>
            <person name="Daebeler A."/>
            <person name="Herbold C.W."/>
            <person name="Kirkegaard R.H."/>
            <person name="Daims H."/>
        </authorList>
    </citation>
    <scope>NUCLEOTIDE SEQUENCE [LARGE SCALE GENOMIC DNA]</scope>
    <source>
        <strain evidence="5 6">EB</strain>
    </source>
</reference>
<dbReference type="EMBL" id="JAQOUE010000002">
    <property type="protein sequence ID" value="MDT7043922.1"/>
    <property type="molecule type" value="Genomic_DNA"/>
</dbReference>
<evidence type="ECO:0000313" key="5">
    <source>
        <dbReference type="EMBL" id="MDT7043922.1"/>
    </source>
</evidence>
<organism evidence="5 6">
    <name type="scientific">Candidatus Nitronereus thalassa</name>
    <dbReference type="NCBI Taxonomy" id="3020898"/>
    <lineage>
        <taxon>Bacteria</taxon>
        <taxon>Pseudomonadati</taxon>
        <taxon>Nitrospirota</taxon>
        <taxon>Nitrospiria</taxon>
        <taxon>Nitrospirales</taxon>
        <taxon>Nitrospiraceae</taxon>
        <taxon>Candidatus Nitronereus</taxon>
    </lineage>
</organism>
<protein>
    <submittedName>
        <fullName evidence="5">Cytochrome c</fullName>
    </submittedName>
</protein>
<evidence type="ECO:0000256" key="1">
    <source>
        <dbReference type="ARBA" id="ARBA00022617"/>
    </source>
</evidence>